<dbReference type="Proteomes" id="UP000799766">
    <property type="component" value="Unassembled WGS sequence"/>
</dbReference>
<evidence type="ECO:0000313" key="2">
    <source>
        <dbReference type="Proteomes" id="UP000799766"/>
    </source>
</evidence>
<keyword evidence="2" id="KW-1185">Reference proteome</keyword>
<accession>A0A6A6PEV0</accession>
<evidence type="ECO:0000313" key="1">
    <source>
        <dbReference type="EMBL" id="KAF2462352.1"/>
    </source>
</evidence>
<sequence>MGFSFGCYTAHGAVALTPDVADAVILTAISFNETGLNVNGLLRSYVPRIVNLQNPALFGDRDNGFMTWVDNFAQIHNYFQKPNYDDETADFAEFSKQPFAVTEFLTLLSAPRDTSDYEGPVLAITGDTDYIFCDGYCYSIFDEPAETLYRNSANFSRVLHPGASYNINFHHNATGAYTVITGF</sequence>
<name>A0A6A6PEV0_9PEZI</name>
<reference evidence="1" key="1">
    <citation type="journal article" date="2020" name="Stud. Mycol.">
        <title>101 Dothideomycetes genomes: a test case for predicting lifestyles and emergence of pathogens.</title>
        <authorList>
            <person name="Haridas S."/>
            <person name="Albert R."/>
            <person name="Binder M."/>
            <person name="Bloem J."/>
            <person name="Labutti K."/>
            <person name="Salamov A."/>
            <person name="Andreopoulos B."/>
            <person name="Baker S."/>
            <person name="Barry K."/>
            <person name="Bills G."/>
            <person name="Bluhm B."/>
            <person name="Cannon C."/>
            <person name="Castanera R."/>
            <person name="Culley D."/>
            <person name="Daum C."/>
            <person name="Ezra D."/>
            <person name="Gonzalez J."/>
            <person name="Henrissat B."/>
            <person name="Kuo A."/>
            <person name="Liang C."/>
            <person name="Lipzen A."/>
            <person name="Lutzoni F."/>
            <person name="Magnuson J."/>
            <person name="Mondo S."/>
            <person name="Nolan M."/>
            <person name="Ohm R."/>
            <person name="Pangilinan J."/>
            <person name="Park H.-J."/>
            <person name="Ramirez L."/>
            <person name="Alfaro M."/>
            <person name="Sun H."/>
            <person name="Tritt A."/>
            <person name="Yoshinaga Y."/>
            <person name="Zwiers L.-H."/>
            <person name="Turgeon B."/>
            <person name="Goodwin S."/>
            <person name="Spatafora J."/>
            <person name="Crous P."/>
            <person name="Grigoriev I."/>
        </authorList>
    </citation>
    <scope>NUCLEOTIDE SEQUENCE</scope>
    <source>
        <strain evidence="1">ATCC 16933</strain>
    </source>
</reference>
<dbReference type="AlphaFoldDB" id="A0A6A6PEV0"/>
<protein>
    <recommendedName>
        <fullName evidence="3">Alpha/Beta hydrolase protein</fullName>
    </recommendedName>
</protein>
<gene>
    <name evidence="1" type="ORF">BDY21DRAFT_12345</name>
</gene>
<organism evidence="1 2">
    <name type="scientific">Lineolata rhizophorae</name>
    <dbReference type="NCBI Taxonomy" id="578093"/>
    <lineage>
        <taxon>Eukaryota</taxon>
        <taxon>Fungi</taxon>
        <taxon>Dikarya</taxon>
        <taxon>Ascomycota</taxon>
        <taxon>Pezizomycotina</taxon>
        <taxon>Dothideomycetes</taxon>
        <taxon>Dothideomycetes incertae sedis</taxon>
        <taxon>Lineolatales</taxon>
        <taxon>Lineolataceae</taxon>
        <taxon>Lineolata</taxon>
    </lineage>
</organism>
<dbReference type="InterPro" id="IPR029058">
    <property type="entry name" value="AB_hydrolase_fold"/>
</dbReference>
<evidence type="ECO:0008006" key="3">
    <source>
        <dbReference type="Google" id="ProtNLM"/>
    </source>
</evidence>
<dbReference type="OrthoDB" id="190201at2759"/>
<dbReference type="SUPFAM" id="SSF53474">
    <property type="entry name" value="alpha/beta-Hydrolases"/>
    <property type="match status" value="1"/>
</dbReference>
<proteinExistence type="predicted"/>
<dbReference type="EMBL" id="MU001670">
    <property type="protein sequence ID" value="KAF2462352.1"/>
    <property type="molecule type" value="Genomic_DNA"/>
</dbReference>
<dbReference type="Gene3D" id="3.40.50.1820">
    <property type="entry name" value="alpha/beta hydrolase"/>
    <property type="match status" value="1"/>
</dbReference>